<dbReference type="Gene3D" id="1.25.40.20">
    <property type="entry name" value="Ankyrin repeat-containing domain"/>
    <property type="match status" value="1"/>
</dbReference>
<dbReference type="OrthoDB" id="539213at2759"/>
<dbReference type="AlphaFoldDB" id="A0A166UHI7"/>
<organism evidence="1 2">
    <name type="scientific">Athelia psychrophila</name>
    <dbReference type="NCBI Taxonomy" id="1759441"/>
    <lineage>
        <taxon>Eukaryota</taxon>
        <taxon>Fungi</taxon>
        <taxon>Dikarya</taxon>
        <taxon>Basidiomycota</taxon>
        <taxon>Agaricomycotina</taxon>
        <taxon>Agaricomycetes</taxon>
        <taxon>Agaricomycetidae</taxon>
        <taxon>Atheliales</taxon>
        <taxon>Atheliaceae</taxon>
        <taxon>Athelia</taxon>
    </lineage>
</organism>
<protein>
    <submittedName>
        <fullName evidence="1">Uncharacterized protein</fullName>
    </submittedName>
</protein>
<evidence type="ECO:0000313" key="2">
    <source>
        <dbReference type="Proteomes" id="UP000076532"/>
    </source>
</evidence>
<dbReference type="InterPro" id="IPR036770">
    <property type="entry name" value="Ankyrin_rpt-contain_sf"/>
</dbReference>
<dbReference type="Proteomes" id="UP000076532">
    <property type="component" value="Unassembled WGS sequence"/>
</dbReference>
<dbReference type="STRING" id="436010.A0A166UHI7"/>
<sequence>MASRGLQFLPVELLYEIQLLALSPSLPVISRHMQAVFRGTTPLYRAEYLMGRQFHHDIEPDQVLRYPLCSQAVLPHIMPMLREDLNGVPAGLIIFRLPKRLFRPLAPLSDLAKPRTESTHPLPLLKRMYYTADFARLDPNAYDGYALTRAVHANFVPLIRFLLALGADPGARDGLAVVIAIRRRDLALVRMLFERVPGDAQKRAAAGKQPRGDRVLATNAMLRTAVKCDARDIVRYFREEKGLVPNLRTLSMLPAFDAPAAARPAGSPLKRKRG</sequence>
<dbReference type="SUPFAM" id="SSF48403">
    <property type="entry name" value="Ankyrin repeat"/>
    <property type="match status" value="1"/>
</dbReference>
<keyword evidence="2" id="KW-1185">Reference proteome</keyword>
<name>A0A166UHI7_9AGAM</name>
<accession>A0A166UHI7</accession>
<proteinExistence type="predicted"/>
<reference evidence="1 2" key="1">
    <citation type="journal article" date="2016" name="Mol. Biol. Evol.">
        <title>Comparative Genomics of Early-Diverging Mushroom-Forming Fungi Provides Insights into the Origins of Lignocellulose Decay Capabilities.</title>
        <authorList>
            <person name="Nagy L.G."/>
            <person name="Riley R."/>
            <person name="Tritt A."/>
            <person name="Adam C."/>
            <person name="Daum C."/>
            <person name="Floudas D."/>
            <person name="Sun H."/>
            <person name="Yadav J.S."/>
            <person name="Pangilinan J."/>
            <person name="Larsson K.H."/>
            <person name="Matsuura K."/>
            <person name="Barry K."/>
            <person name="Labutti K."/>
            <person name="Kuo R."/>
            <person name="Ohm R.A."/>
            <person name="Bhattacharya S.S."/>
            <person name="Shirouzu T."/>
            <person name="Yoshinaga Y."/>
            <person name="Martin F.M."/>
            <person name="Grigoriev I.V."/>
            <person name="Hibbett D.S."/>
        </authorList>
    </citation>
    <scope>NUCLEOTIDE SEQUENCE [LARGE SCALE GENOMIC DNA]</scope>
    <source>
        <strain evidence="1 2">CBS 109695</strain>
    </source>
</reference>
<gene>
    <name evidence="1" type="ORF">FIBSPDRAFT_1037269</name>
</gene>
<evidence type="ECO:0000313" key="1">
    <source>
        <dbReference type="EMBL" id="KZP31698.1"/>
    </source>
</evidence>
<dbReference type="EMBL" id="KV417488">
    <property type="protein sequence ID" value="KZP31698.1"/>
    <property type="molecule type" value="Genomic_DNA"/>
</dbReference>